<comment type="caution">
    <text evidence="2">The sequence shown here is derived from an EMBL/GenBank/DDBJ whole genome shotgun (WGS) entry which is preliminary data.</text>
</comment>
<dbReference type="EMBL" id="JWZX01000629">
    <property type="protein sequence ID" value="KOO36120.1"/>
    <property type="molecule type" value="Genomic_DNA"/>
</dbReference>
<organism evidence="2 3">
    <name type="scientific">Chrysochromulina tobinii</name>
    <dbReference type="NCBI Taxonomy" id="1460289"/>
    <lineage>
        <taxon>Eukaryota</taxon>
        <taxon>Haptista</taxon>
        <taxon>Haptophyta</taxon>
        <taxon>Prymnesiophyceae</taxon>
        <taxon>Prymnesiales</taxon>
        <taxon>Chrysochromulinaceae</taxon>
        <taxon>Chrysochromulina</taxon>
    </lineage>
</organism>
<sequence length="173" mass="19686">MVPTRSNVEELLDRVAESAIAETLEKARARGQAEVQRLVKALNEQLDQVKKQRDDFKDKKQEFFSQLTQAKHDLRLAREDLDEARANTRAAPEMGATDASIFQVALADLRRHCKNLEEENEELSRCHGNALRAKQDMQHLMERLQQTNALESEAHTARVAVLQDALDAQSEQL</sequence>
<evidence type="ECO:0000256" key="1">
    <source>
        <dbReference type="SAM" id="Coils"/>
    </source>
</evidence>
<evidence type="ECO:0000313" key="3">
    <source>
        <dbReference type="Proteomes" id="UP000037460"/>
    </source>
</evidence>
<gene>
    <name evidence="2" type="ORF">Ctob_016238</name>
</gene>
<keyword evidence="3" id="KW-1185">Reference proteome</keyword>
<proteinExistence type="predicted"/>
<keyword evidence="1" id="KW-0175">Coiled coil</keyword>
<feature type="coiled-coil region" evidence="1">
    <location>
        <begin position="21"/>
        <end position="150"/>
    </location>
</feature>
<name>A0A0M0KBA5_9EUKA</name>
<evidence type="ECO:0000313" key="2">
    <source>
        <dbReference type="EMBL" id="KOO36120.1"/>
    </source>
</evidence>
<accession>A0A0M0KBA5</accession>
<dbReference type="AlphaFoldDB" id="A0A0M0KBA5"/>
<dbReference type="Proteomes" id="UP000037460">
    <property type="component" value="Unassembled WGS sequence"/>
</dbReference>
<reference evidence="3" key="1">
    <citation type="journal article" date="2015" name="PLoS Genet.">
        <title>Genome Sequence and Transcriptome Analyses of Chrysochromulina tobin: Metabolic Tools for Enhanced Algal Fitness in the Prominent Order Prymnesiales (Haptophyceae).</title>
        <authorList>
            <person name="Hovde B.T."/>
            <person name="Deodato C.R."/>
            <person name="Hunsperger H.M."/>
            <person name="Ryken S.A."/>
            <person name="Yost W."/>
            <person name="Jha R.K."/>
            <person name="Patterson J."/>
            <person name="Monnat R.J. Jr."/>
            <person name="Barlow S.B."/>
            <person name="Starkenburg S.R."/>
            <person name="Cattolico R.A."/>
        </authorList>
    </citation>
    <scope>NUCLEOTIDE SEQUENCE</scope>
    <source>
        <strain evidence="3">CCMP291</strain>
    </source>
</reference>
<protein>
    <submittedName>
        <fullName evidence="2">Uncharacterized protein</fullName>
    </submittedName>
</protein>